<dbReference type="SFLD" id="SFLDG01123">
    <property type="entry name" value="methyltransferase_(Class_B)"/>
    <property type="match status" value="1"/>
</dbReference>
<dbReference type="InterPro" id="IPR006638">
    <property type="entry name" value="Elp3/MiaA/NifB-like_rSAM"/>
</dbReference>
<evidence type="ECO:0000256" key="2">
    <source>
        <dbReference type="ARBA" id="ARBA00022691"/>
    </source>
</evidence>
<keyword evidence="3" id="KW-0479">Metal-binding</keyword>
<dbReference type="InterPro" id="IPR034466">
    <property type="entry name" value="Methyltransferase_Class_B"/>
</dbReference>
<dbReference type="PANTHER" id="PTHR43409:SF16">
    <property type="entry name" value="SLR0320 PROTEIN"/>
    <property type="match status" value="1"/>
</dbReference>
<evidence type="ECO:0000313" key="8">
    <source>
        <dbReference type="EMBL" id="USG60282.1"/>
    </source>
</evidence>
<dbReference type="Proteomes" id="UP001056291">
    <property type="component" value="Chromosome"/>
</dbReference>
<evidence type="ECO:0000256" key="1">
    <source>
        <dbReference type="ARBA" id="ARBA00001966"/>
    </source>
</evidence>
<evidence type="ECO:0000259" key="6">
    <source>
        <dbReference type="PROSITE" id="PS51332"/>
    </source>
</evidence>
<comment type="cofactor">
    <cofactor evidence="1">
        <name>[4Fe-4S] cluster</name>
        <dbReference type="ChEBI" id="CHEBI:49883"/>
    </cofactor>
</comment>
<keyword evidence="2" id="KW-0949">S-adenosyl-L-methionine</keyword>
<dbReference type="EMBL" id="CP098747">
    <property type="protein sequence ID" value="USG60282.1"/>
    <property type="molecule type" value="Genomic_DNA"/>
</dbReference>
<dbReference type="InterPro" id="IPR006158">
    <property type="entry name" value="Cobalamin-bd"/>
</dbReference>
<dbReference type="PROSITE" id="PS51918">
    <property type="entry name" value="RADICAL_SAM"/>
    <property type="match status" value="1"/>
</dbReference>
<evidence type="ECO:0000313" key="9">
    <source>
        <dbReference type="Proteomes" id="UP001056291"/>
    </source>
</evidence>
<dbReference type="SFLD" id="SFLDS00029">
    <property type="entry name" value="Radical_SAM"/>
    <property type="match status" value="1"/>
</dbReference>
<dbReference type="SMART" id="SM00729">
    <property type="entry name" value="Elp3"/>
    <property type="match status" value="1"/>
</dbReference>
<evidence type="ECO:0000259" key="7">
    <source>
        <dbReference type="PROSITE" id="PS51918"/>
    </source>
</evidence>
<feature type="domain" description="B12-binding" evidence="6">
    <location>
        <begin position="10"/>
        <end position="143"/>
    </location>
</feature>
<evidence type="ECO:0000256" key="5">
    <source>
        <dbReference type="ARBA" id="ARBA00023014"/>
    </source>
</evidence>
<dbReference type="InterPro" id="IPR058240">
    <property type="entry name" value="rSAM_sf"/>
</dbReference>
<dbReference type="CDD" id="cd01335">
    <property type="entry name" value="Radical_SAM"/>
    <property type="match status" value="1"/>
</dbReference>
<dbReference type="Pfam" id="PF04055">
    <property type="entry name" value="Radical_SAM"/>
    <property type="match status" value="1"/>
</dbReference>
<reference evidence="8" key="1">
    <citation type="submission" date="2022-06" db="EMBL/GenBank/DDBJ databases">
        <title>Sneathiella actinostolidae sp. nov., isolated from a sea anemonein the Western Pacific Ocean.</title>
        <authorList>
            <person name="Wei M.J."/>
        </authorList>
    </citation>
    <scope>NUCLEOTIDE SEQUENCE</scope>
    <source>
        <strain evidence="8">PHK-P5</strain>
    </source>
</reference>
<evidence type="ECO:0000256" key="4">
    <source>
        <dbReference type="ARBA" id="ARBA00023004"/>
    </source>
</evidence>
<dbReference type="SUPFAM" id="SSF102114">
    <property type="entry name" value="Radical SAM enzymes"/>
    <property type="match status" value="1"/>
</dbReference>
<accession>A0ABY4VZB3</accession>
<evidence type="ECO:0000256" key="3">
    <source>
        <dbReference type="ARBA" id="ARBA00022723"/>
    </source>
</evidence>
<dbReference type="Gene3D" id="3.40.50.280">
    <property type="entry name" value="Cobalamin-binding domain"/>
    <property type="match status" value="1"/>
</dbReference>
<dbReference type="RefSeq" id="WP_251933113.1">
    <property type="nucleotide sequence ID" value="NZ_CP098747.1"/>
</dbReference>
<protein>
    <submittedName>
        <fullName evidence="8">Cobalamin-dependent protein</fullName>
    </submittedName>
</protein>
<dbReference type="Gene3D" id="3.80.30.20">
    <property type="entry name" value="tm_1862 like domain"/>
    <property type="match status" value="1"/>
</dbReference>
<feature type="domain" description="Radical SAM core" evidence="7">
    <location>
        <begin position="191"/>
        <end position="423"/>
    </location>
</feature>
<dbReference type="InterPro" id="IPR023404">
    <property type="entry name" value="rSAM_horseshoe"/>
</dbReference>
<sequence length="673" mass="77036">MSKTKIYLADLTHNGLVLSSNVFPLSIGLVAAYLLEKRAETVDVELFKYPEDLSAALDRETPDIVGFANYSWNFDISRQYAKAIKENWPETVIVFGGPNYGLSDGEMEQFWKTNDNIDFHVVQEGEEAFTHLHDRLCDVNFDVEKIKTQKQDIGNVHYKIGSEIIKGSSLPRLNLEDIPSPYLMGLMDKFFDENLGPMIHTTRGCPFKCAFCTEGSKYYNLVSQREGQLEQELHYISKRVKGPRDLYISDANFGMFKQDYEKARIIADCQEKYAYPKYVHVSTGKNQKERVVDIVKTLNGAVSMAASLQSTDPTVLENVARSNISVEKLSEAGKMANTNNTGTYSELILGLPGDSVGAHTQSLRDTVEMGFDNIRMYQLIMLPQTALNTPANRDLYKMETKHRIMPRSFGRYAVAGKTFASVESEEILVANNSLPFDDYIACRELDLTIEILHNGKIFAEIHGLCKALGLSWFDFIQRFYENRREYTDDITKMYDDFKTGTSERLWDNVDNLAEHVHDNIDELLEDERGTNEMSTGKATSFFLHFEDMNQVLFSVMANWLEELGRLDDLMQSYLSELERFSLLRKQRLLTPNIEEIEQFDFDMVTAEDKSFRVMPSDVHFGSSKQHVMSHLPAQKELIDSYAREFGDTFDGLGKMLMRYPHIHRLFRKPAIVG</sequence>
<dbReference type="Pfam" id="PF02310">
    <property type="entry name" value="B12-binding"/>
    <property type="match status" value="1"/>
</dbReference>
<dbReference type="PROSITE" id="PS51332">
    <property type="entry name" value="B12_BINDING"/>
    <property type="match status" value="1"/>
</dbReference>
<gene>
    <name evidence="8" type="ORF">NBZ79_14010</name>
</gene>
<dbReference type="PANTHER" id="PTHR43409">
    <property type="entry name" value="ANAEROBIC MAGNESIUM-PROTOPORPHYRIN IX MONOMETHYL ESTER CYCLASE-RELATED"/>
    <property type="match status" value="1"/>
</dbReference>
<organism evidence="8 9">
    <name type="scientific">Sneathiella marina</name>
    <dbReference type="NCBI Taxonomy" id="2950108"/>
    <lineage>
        <taxon>Bacteria</taxon>
        <taxon>Pseudomonadati</taxon>
        <taxon>Pseudomonadota</taxon>
        <taxon>Alphaproteobacteria</taxon>
        <taxon>Sneathiellales</taxon>
        <taxon>Sneathiellaceae</taxon>
        <taxon>Sneathiella</taxon>
    </lineage>
</organism>
<dbReference type="InterPro" id="IPR051198">
    <property type="entry name" value="BchE-like"/>
</dbReference>
<keyword evidence="5" id="KW-0411">Iron-sulfur</keyword>
<dbReference type="SFLD" id="SFLDG01082">
    <property type="entry name" value="B12-binding_domain_containing"/>
    <property type="match status" value="1"/>
</dbReference>
<keyword evidence="9" id="KW-1185">Reference proteome</keyword>
<dbReference type="InterPro" id="IPR007197">
    <property type="entry name" value="rSAM"/>
</dbReference>
<keyword evidence="4" id="KW-0408">Iron</keyword>
<name>A0ABY4VZB3_9PROT</name>
<proteinExistence type="predicted"/>